<keyword evidence="2" id="KW-0812">Transmembrane</keyword>
<keyword evidence="2" id="KW-1133">Transmembrane helix</keyword>
<feature type="transmembrane region" description="Helical" evidence="2">
    <location>
        <begin position="40"/>
        <end position="59"/>
    </location>
</feature>
<sequence length="167" mass="17847">MRPLLELFRQINGMFIGGAVLLLASGLYMTRALWSPRSPWVVMGMISVILIAVLGPLLVGRKLSQVRRLAADANGVISQEVRAILSGPALWSSLFALNGIALGMTWLMITKPGWAASIAIPLGLAIVGAVFGTVARGARVARRERRAEGTEHPMTSGPPFAHGPRRS</sequence>
<organism evidence="3 4">
    <name type="scientific">Eiseniibacteriota bacterium</name>
    <dbReference type="NCBI Taxonomy" id="2212470"/>
    <lineage>
        <taxon>Bacteria</taxon>
        <taxon>Candidatus Eiseniibacteriota</taxon>
    </lineage>
</organism>
<feature type="transmembrane region" description="Helical" evidence="2">
    <location>
        <begin position="12"/>
        <end position="34"/>
    </location>
</feature>
<feature type="transmembrane region" description="Helical" evidence="2">
    <location>
        <begin position="115"/>
        <end position="135"/>
    </location>
</feature>
<comment type="caution">
    <text evidence="3">The sequence shown here is derived from an EMBL/GenBank/DDBJ whole genome shotgun (WGS) entry which is preliminary data.</text>
</comment>
<name>A0A538TVR2_UNCEI</name>
<gene>
    <name evidence="3" type="ORF">E6K80_15025</name>
</gene>
<accession>A0A538TVR2</accession>
<dbReference type="Proteomes" id="UP000319836">
    <property type="component" value="Unassembled WGS sequence"/>
</dbReference>
<keyword evidence="2" id="KW-0472">Membrane</keyword>
<evidence type="ECO:0000256" key="2">
    <source>
        <dbReference type="SAM" id="Phobius"/>
    </source>
</evidence>
<protein>
    <submittedName>
        <fullName evidence="3">Uncharacterized protein</fullName>
    </submittedName>
</protein>
<evidence type="ECO:0000313" key="4">
    <source>
        <dbReference type="Proteomes" id="UP000319836"/>
    </source>
</evidence>
<dbReference type="EMBL" id="VBPA01000435">
    <property type="protein sequence ID" value="TMQ67709.1"/>
    <property type="molecule type" value="Genomic_DNA"/>
</dbReference>
<evidence type="ECO:0000313" key="3">
    <source>
        <dbReference type="EMBL" id="TMQ67709.1"/>
    </source>
</evidence>
<dbReference type="AlphaFoldDB" id="A0A538TVR2"/>
<feature type="transmembrane region" description="Helical" evidence="2">
    <location>
        <begin position="89"/>
        <end position="109"/>
    </location>
</feature>
<evidence type="ECO:0000256" key="1">
    <source>
        <dbReference type="SAM" id="MobiDB-lite"/>
    </source>
</evidence>
<feature type="region of interest" description="Disordered" evidence="1">
    <location>
        <begin position="142"/>
        <end position="167"/>
    </location>
</feature>
<proteinExistence type="predicted"/>
<reference evidence="3 4" key="1">
    <citation type="journal article" date="2019" name="Nat. Microbiol.">
        <title>Mediterranean grassland soil C-N compound turnover is dependent on rainfall and depth, and is mediated by genomically divergent microorganisms.</title>
        <authorList>
            <person name="Diamond S."/>
            <person name="Andeer P.F."/>
            <person name="Li Z."/>
            <person name="Crits-Christoph A."/>
            <person name="Burstein D."/>
            <person name="Anantharaman K."/>
            <person name="Lane K.R."/>
            <person name="Thomas B.C."/>
            <person name="Pan C."/>
            <person name="Northen T.R."/>
            <person name="Banfield J.F."/>
        </authorList>
    </citation>
    <scope>NUCLEOTIDE SEQUENCE [LARGE SCALE GENOMIC DNA]</scope>
    <source>
        <strain evidence="3">WS_10</strain>
    </source>
</reference>